<proteinExistence type="predicted"/>
<comment type="caution">
    <text evidence="1">The sequence shown here is derived from an EMBL/GenBank/DDBJ whole genome shotgun (WGS) entry which is preliminary data.</text>
</comment>
<dbReference type="Proteomes" id="UP001595858">
    <property type="component" value="Unassembled WGS sequence"/>
</dbReference>
<evidence type="ECO:0000313" key="1">
    <source>
        <dbReference type="EMBL" id="MFC4869359.1"/>
    </source>
</evidence>
<dbReference type="RefSeq" id="WP_344143037.1">
    <property type="nucleotide sequence ID" value="NZ_BAAAQI010000006.1"/>
</dbReference>
<gene>
    <name evidence="1" type="ORF">ACFPCZ_22215</name>
</gene>
<evidence type="ECO:0000313" key="2">
    <source>
        <dbReference type="Proteomes" id="UP001595858"/>
    </source>
</evidence>
<sequence>MGMAAHGVLAYGYHLGGDGDWELEGTGEFDEEFPADWYDDEGDFADQAMVRMLVAAGLATHEQAAQGYWDGRDEAEQQLGVDFESTGSLDGRGHEGHILVAAGSSVRADWGEALELDVARMNDADQLAEWDERLAWALGVLGLTPKQEGPRWLLGANWG</sequence>
<keyword evidence="2" id="KW-1185">Reference proteome</keyword>
<organism evidence="1 2">
    <name type="scientific">Streptomonospora arabica</name>
    <dbReference type="NCBI Taxonomy" id="412417"/>
    <lineage>
        <taxon>Bacteria</taxon>
        <taxon>Bacillati</taxon>
        <taxon>Actinomycetota</taxon>
        <taxon>Actinomycetes</taxon>
        <taxon>Streptosporangiales</taxon>
        <taxon>Nocardiopsidaceae</taxon>
        <taxon>Streptomonospora</taxon>
    </lineage>
</organism>
<name>A0ABV9SSM7_9ACTN</name>
<accession>A0ABV9SSM7</accession>
<dbReference type="EMBL" id="JBHSIY010000028">
    <property type="protein sequence ID" value="MFC4869359.1"/>
    <property type="molecule type" value="Genomic_DNA"/>
</dbReference>
<protein>
    <submittedName>
        <fullName evidence="1">Uncharacterized protein</fullName>
    </submittedName>
</protein>
<reference evidence="2" key="1">
    <citation type="journal article" date="2019" name="Int. J. Syst. Evol. Microbiol.">
        <title>The Global Catalogue of Microorganisms (GCM) 10K type strain sequencing project: providing services to taxonomists for standard genome sequencing and annotation.</title>
        <authorList>
            <consortium name="The Broad Institute Genomics Platform"/>
            <consortium name="The Broad Institute Genome Sequencing Center for Infectious Disease"/>
            <person name="Wu L."/>
            <person name="Ma J."/>
        </authorList>
    </citation>
    <scope>NUCLEOTIDE SEQUENCE [LARGE SCALE GENOMIC DNA]</scope>
    <source>
        <strain evidence="2">CGMCC 4.7304</strain>
    </source>
</reference>